<dbReference type="Proteomes" id="UP000736672">
    <property type="component" value="Unassembled WGS sequence"/>
</dbReference>
<dbReference type="InterPro" id="IPR013830">
    <property type="entry name" value="SGNH_hydro"/>
</dbReference>
<proteinExistence type="predicted"/>
<dbReference type="Pfam" id="PF13472">
    <property type="entry name" value="Lipase_GDSL_2"/>
    <property type="match status" value="1"/>
</dbReference>
<dbReference type="AlphaFoldDB" id="A0A9P9JXJ5"/>
<dbReference type="CDD" id="cd01838">
    <property type="entry name" value="Isoamyl_acetate_hydrolase_like"/>
    <property type="match status" value="1"/>
</dbReference>
<dbReference type="GO" id="GO:0016787">
    <property type="term" value="F:hydrolase activity"/>
    <property type="evidence" value="ECO:0007669"/>
    <property type="project" value="UniProtKB-KW"/>
</dbReference>
<keyword evidence="2" id="KW-0378">Hydrolase</keyword>
<feature type="domain" description="SGNH hydrolase-type esterase" evidence="1">
    <location>
        <begin position="18"/>
        <end position="232"/>
    </location>
</feature>
<organism evidence="2 3">
    <name type="scientific">Fusarium solani</name>
    <name type="common">Filamentous fungus</name>
    <dbReference type="NCBI Taxonomy" id="169388"/>
    <lineage>
        <taxon>Eukaryota</taxon>
        <taxon>Fungi</taxon>
        <taxon>Dikarya</taxon>
        <taxon>Ascomycota</taxon>
        <taxon>Pezizomycotina</taxon>
        <taxon>Sordariomycetes</taxon>
        <taxon>Hypocreomycetidae</taxon>
        <taxon>Hypocreales</taxon>
        <taxon>Nectriaceae</taxon>
        <taxon>Fusarium</taxon>
        <taxon>Fusarium solani species complex</taxon>
    </lineage>
</organism>
<dbReference type="SUPFAM" id="SSF52266">
    <property type="entry name" value="SGNH hydrolase"/>
    <property type="match status" value="1"/>
</dbReference>
<protein>
    <submittedName>
        <fullName evidence="2">SGNH hydrolase-type esterase domain-containing protein</fullName>
    </submittedName>
</protein>
<evidence type="ECO:0000313" key="3">
    <source>
        <dbReference type="Proteomes" id="UP000736672"/>
    </source>
</evidence>
<dbReference type="Gene3D" id="3.40.50.1110">
    <property type="entry name" value="SGNH hydrolase"/>
    <property type="match status" value="1"/>
</dbReference>
<accession>A0A9P9JXJ5</accession>
<gene>
    <name evidence="2" type="ORF">B0J15DRAFT_572452</name>
</gene>
<evidence type="ECO:0000313" key="2">
    <source>
        <dbReference type="EMBL" id="KAH7232484.1"/>
    </source>
</evidence>
<dbReference type="PANTHER" id="PTHR14209:SF19">
    <property type="entry name" value="ISOAMYL ACETATE-HYDROLYZING ESTERASE 1 HOMOLOG"/>
    <property type="match status" value="1"/>
</dbReference>
<dbReference type="InterPro" id="IPR045136">
    <property type="entry name" value="Iah1-like"/>
</dbReference>
<reference evidence="2" key="1">
    <citation type="journal article" date="2021" name="Nat. Commun.">
        <title>Genetic determinants of endophytism in the Arabidopsis root mycobiome.</title>
        <authorList>
            <person name="Mesny F."/>
            <person name="Miyauchi S."/>
            <person name="Thiergart T."/>
            <person name="Pickel B."/>
            <person name="Atanasova L."/>
            <person name="Karlsson M."/>
            <person name="Huettel B."/>
            <person name="Barry K.W."/>
            <person name="Haridas S."/>
            <person name="Chen C."/>
            <person name="Bauer D."/>
            <person name="Andreopoulos W."/>
            <person name="Pangilinan J."/>
            <person name="LaButti K."/>
            <person name="Riley R."/>
            <person name="Lipzen A."/>
            <person name="Clum A."/>
            <person name="Drula E."/>
            <person name="Henrissat B."/>
            <person name="Kohler A."/>
            <person name="Grigoriev I.V."/>
            <person name="Martin F.M."/>
            <person name="Hacquard S."/>
        </authorList>
    </citation>
    <scope>NUCLEOTIDE SEQUENCE</scope>
    <source>
        <strain evidence="2">FSSC 5 MPI-SDFR-AT-0091</strain>
    </source>
</reference>
<dbReference type="EMBL" id="JAGTJS010000029">
    <property type="protein sequence ID" value="KAH7232484.1"/>
    <property type="molecule type" value="Genomic_DNA"/>
</dbReference>
<evidence type="ECO:0000259" key="1">
    <source>
        <dbReference type="Pfam" id="PF13472"/>
    </source>
</evidence>
<dbReference type="PANTHER" id="PTHR14209">
    <property type="entry name" value="ISOAMYL ACETATE-HYDROLYZING ESTERASE 1"/>
    <property type="match status" value="1"/>
</dbReference>
<name>A0A9P9JXJ5_FUSSL</name>
<comment type="caution">
    <text evidence="2">The sequence shown here is derived from an EMBL/GenBank/DDBJ whole genome shotgun (WGS) entry which is preliminary data.</text>
</comment>
<dbReference type="InterPro" id="IPR036514">
    <property type="entry name" value="SGNH_hydro_sf"/>
</dbReference>
<dbReference type="OrthoDB" id="671439at2759"/>
<sequence length="264" mass="28802">MSVELTSETQFPYNQVVLFGDSLLELSCEVQDGFSFQAALQTLCMRRLDVINRGFSGYTTRNALNLLPKIFLPVSPSTPKIDCVVVLLGVNDACVSLPTTSQHVPLEEYKDNLTKIITHRHIVAHNPKILLVVPPPLDQIRITELDLEKGHAQASREAAVSSCYSEAAREVAQRVPGVVLVDLYKAIMDAAVSKTPDFDPTGPPLGFPGGKRGALAHLVPDGLHLSGEAYRIFYDLIQPHFGPFADTPDGYVFPDWLAVNPGGL</sequence>
<keyword evidence="3" id="KW-1185">Reference proteome</keyword>